<proteinExistence type="predicted"/>
<evidence type="ECO:0000256" key="1">
    <source>
        <dbReference type="SAM" id="MobiDB-lite"/>
    </source>
</evidence>
<dbReference type="EMBL" id="LSMT01000057">
    <property type="protein sequence ID" value="PFX29972.1"/>
    <property type="molecule type" value="Genomic_DNA"/>
</dbReference>
<gene>
    <name evidence="2" type="ORF">AWC38_SpisGene5201</name>
</gene>
<feature type="region of interest" description="Disordered" evidence="1">
    <location>
        <begin position="1"/>
        <end position="26"/>
    </location>
</feature>
<organism evidence="2 3">
    <name type="scientific">Stylophora pistillata</name>
    <name type="common">Smooth cauliflower coral</name>
    <dbReference type="NCBI Taxonomy" id="50429"/>
    <lineage>
        <taxon>Eukaryota</taxon>
        <taxon>Metazoa</taxon>
        <taxon>Cnidaria</taxon>
        <taxon>Anthozoa</taxon>
        <taxon>Hexacorallia</taxon>
        <taxon>Scleractinia</taxon>
        <taxon>Astrocoeniina</taxon>
        <taxon>Pocilloporidae</taxon>
        <taxon>Stylophora</taxon>
    </lineage>
</organism>
<feature type="region of interest" description="Disordered" evidence="1">
    <location>
        <begin position="126"/>
        <end position="164"/>
    </location>
</feature>
<feature type="compositionally biased region" description="Basic and acidic residues" evidence="1">
    <location>
        <begin position="126"/>
        <end position="141"/>
    </location>
</feature>
<sequence length="324" mass="37364">MNYATERTEENAVNVRSSSRERVPTEKGLEYQTQLLQRDEDSALRAWKRQIETTKGALAFSTDITLLHQERCKLETRMNDLANAYCKLIDVLDSEESKSNATKNNEKFLRETEEVCKNLSARISELKSEKREQNEERESVFSKRSSRSRSSRRSGKSSHYSSSSLGRAEMLAKAARLGAELKFHDIESEKVAALKRQESDIKKLQMIKELAATTAEIEAVTKLEEESYERSLPEEEEDPYGRIHEYLQSQLNLALWHTKLCFHVQIVHCRAHKERESKRDDFDELLHFFDDFGNWSGLLPPSEEFNQQVDSTFKAAGQSSSTKL</sequence>
<accession>A0A2B4SN74</accession>
<feature type="compositionally biased region" description="Basic residues" evidence="1">
    <location>
        <begin position="144"/>
        <end position="156"/>
    </location>
</feature>
<name>A0A2B4SN74_STYPI</name>
<evidence type="ECO:0000313" key="2">
    <source>
        <dbReference type="EMBL" id="PFX29972.1"/>
    </source>
</evidence>
<dbReference type="Proteomes" id="UP000225706">
    <property type="component" value="Unassembled WGS sequence"/>
</dbReference>
<dbReference type="OrthoDB" id="5986931at2759"/>
<protein>
    <submittedName>
        <fullName evidence="2">Uncharacterized protein</fullName>
    </submittedName>
</protein>
<evidence type="ECO:0000313" key="3">
    <source>
        <dbReference type="Proteomes" id="UP000225706"/>
    </source>
</evidence>
<reference evidence="3" key="1">
    <citation type="journal article" date="2017" name="bioRxiv">
        <title>Comparative analysis of the genomes of Stylophora pistillata and Acropora digitifera provides evidence for extensive differences between species of corals.</title>
        <authorList>
            <person name="Voolstra C.R."/>
            <person name="Li Y."/>
            <person name="Liew Y.J."/>
            <person name="Baumgarten S."/>
            <person name="Zoccola D."/>
            <person name="Flot J.-F."/>
            <person name="Tambutte S."/>
            <person name="Allemand D."/>
            <person name="Aranda M."/>
        </authorList>
    </citation>
    <scope>NUCLEOTIDE SEQUENCE [LARGE SCALE GENOMIC DNA]</scope>
</reference>
<dbReference type="AlphaFoldDB" id="A0A2B4SN74"/>
<keyword evidence="3" id="KW-1185">Reference proteome</keyword>
<feature type="compositionally biased region" description="Basic and acidic residues" evidence="1">
    <location>
        <begin position="1"/>
        <end position="10"/>
    </location>
</feature>
<comment type="caution">
    <text evidence="2">The sequence shown here is derived from an EMBL/GenBank/DDBJ whole genome shotgun (WGS) entry which is preliminary data.</text>
</comment>